<reference evidence="1 2" key="1">
    <citation type="journal article" date="2019" name="Commun. Biol.">
        <title>The bagworm genome reveals a unique fibroin gene that provides high tensile strength.</title>
        <authorList>
            <person name="Kono N."/>
            <person name="Nakamura H."/>
            <person name="Ohtoshi R."/>
            <person name="Tomita M."/>
            <person name="Numata K."/>
            <person name="Arakawa K."/>
        </authorList>
    </citation>
    <scope>NUCLEOTIDE SEQUENCE [LARGE SCALE GENOMIC DNA]</scope>
</reference>
<dbReference type="OrthoDB" id="411871at2759"/>
<sequence length="137" mass="15707">METILQAYTDAIHEACIVTIPGVGIRKSKIVHLGKKKYQQRTEEAQTKRWKEFCAAKERDTMWEKIFRVIGKTEKRSEEILLRNENGEILIPSQAAELLAQMFYPDDTMTSNHLSHTGSNYKIEESGLVKDDLPSLP</sequence>
<accession>A0A4C1YPL7</accession>
<dbReference type="Proteomes" id="UP000299102">
    <property type="component" value="Unassembled WGS sequence"/>
</dbReference>
<evidence type="ECO:0000313" key="2">
    <source>
        <dbReference type="Proteomes" id="UP000299102"/>
    </source>
</evidence>
<dbReference type="AlphaFoldDB" id="A0A4C1YPL7"/>
<proteinExistence type="predicted"/>
<organism evidence="1 2">
    <name type="scientific">Eumeta variegata</name>
    <name type="common">Bagworm moth</name>
    <name type="synonym">Eumeta japonica</name>
    <dbReference type="NCBI Taxonomy" id="151549"/>
    <lineage>
        <taxon>Eukaryota</taxon>
        <taxon>Metazoa</taxon>
        <taxon>Ecdysozoa</taxon>
        <taxon>Arthropoda</taxon>
        <taxon>Hexapoda</taxon>
        <taxon>Insecta</taxon>
        <taxon>Pterygota</taxon>
        <taxon>Neoptera</taxon>
        <taxon>Endopterygota</taxon>
        <taxon>Lepidoptera</taxon>
        <taxon>Glossata</taxon>
        <taxon>Ditrysia</taxon>
        <taxon>Tineoidea</taxon>
        <taxon>Psychidae</taxon>
        <taxon>Oiketicinae</taxon>
        <taxon>Eumeta</taxon>
    </lineage>
</organism>
<keyword evidence="2" id="KW-1185">Reference proteome</keyword>
<name>A0A4C1YPL7_EUMVA</name>
<dbReference type="EMBL" id="BGZK01001310">
    <property type="protein sequence ID" value="GBP76943.1"/>
    <property type="molecule type" value="Genomic_DNA"/>
</dbReference>
<evidence type="ECO:0000313" key="1">
    <source>
        <dbReference type="EMBL" id="GBP76943.1"/>
    </source>
</evidence>
<gene>
    <name evidence="1" type="ORF">EVAR_53825_1</name>
</gene>
<comment type="caution">
    <text evidence="1">The sequence shown here is derived from an EMBL/GenBank/DDBJ whole genome shotgun (WGS) entry which is preliminary data.</text>
</comment>
<protein>
    <submittedName>
        <fullName evidence="1">Uncharacterized protein</fullName>
    </submittedName>
</protein>